<dbReference type="AlphaFoldDB" id="A0A5B7TTF3"/>
<feature type="modified residue" description="4-aspartylphosphate" evidence="5">
    <location>
        <position position="66"/>
    </location>
</feature>
<dbReference type="InterPro" id="IPR011006">
    <property type="entry name" value="CheY-like_superfamily"/>
</dbReference>
<dbReference type="KEGG" id="fbe:FF125_17310"/>
<keyword evidence="4" id="KW-0804">Transcription</keyword>
<evidence type="ECO:0000256" key="3">
    <source>
        <dbReference type="ARBA" id="ARBA00023125"/>
    </source>
</evidence>
<keyword evidence="3" id="KW-0238">DNA-binding</keyword>
<evidence type="ECO:0000259" key="7">
    <source>
        <dbReference type="PROSITE" id="PS50110"/>
    </source>
</evidence>
<dbReference type="InterPro" id="IPR000792">
    <property type="entry name" value="Tscrpt_reg_LuxR_C"/>
</dbReference>
<dbReference type="Pfam" id="PF00072">
    <property type="entry name" value="Response_reg"/>
    <property type="match status" value="1"/>
</dbReference>
<dbReference type="Gene3D" id="3.40.50.2300">
    <property type="match status" value="1"/>
</dbReference>
<dbReference type="PANTHER" id="PTHR43214">
    <property type="entry name" value="TWO-COMPONENT RESPONSE REGULATOR"/>
    <property type="match status" value="1"/>
</dbReference>
<keyword evidence="9" id="KW-1185">Reference proteome</keyword>
<dbReference type="OrthoDB" id="9795108at2"/>
<dbReference type="GO" id="GO:0003677">
    <property type="term" value="F:DNA binding"/>
    <property type="evidence" value="ECO:0007669"/>
    <property type="project" value="UniProtKB-KW"/>
</dbReference>
<dbReference type="CDD" id="cd06170">
    <property type="entry name" value="LuxR_C_like"/>
    <property type="match status" value="1"/>
</dbReference>
<evidence type="ECO:0000256" key="4">
    <source>
        <dbReference type="ARBA" id="ARBA00023163"/>
    </source>
</evidence>
<dbReference type="EMBL" id="CP040749">
    <property type="protein sequence ID" value="QCX40119.1"/>
    <property type="molecule type" value="Genomic_DNA"/>
</dbReference>
<accession>A0A5B7TTF3</accession>
<evidence type="ECO:0000256" key="5">
    <source>
        <dbReference type="PROSITE-ProRule" id="PRU00169"/>
    </source>
</evidence>
<feature type="domain" description="Response regulatory" evidence="7">
    <location>
        <begin position="15"/>
        <end position="131"/>
    </location>
</feature>
<dbReference type="RefSeq" id="WP_117879440.1">
    <property type="nucleotide sequence ID" value="NZ_CP040749.1"/>
</dbReference>
<dbReference type="GO" id="GO:0000160">
    <property type="term" value="P:phosphorelay signal transduction system"/>
    <property type="evidence" value="ECO:0007669"/>
    <property type="project" value="InterPro"/>
</dbReference>
<dbReference type="Pfam" id="PF00196">
    <property type="entry name" value="GerE"/>
    <property type="match status" value="1"/>
</dbReference>
<organism evidence="8 9">
    <name type="scientific">Aureibaculum algae</name>
    <dbReference type="NCBI Taxonomy" id="2584122"/>
    <lineage>
        <taxon>Bacteria</taxon>
        <taxon>Pseudomonadati</taxon>
        <taxon>Bacteroidota</taxon>
        <taxon>Flavobacteriia</taxon>
        <taxon>Flavobacteriales</taxon>
        <taxon>Flavobacteriaceae</taxon>
        <taxon>Aureibaculum</taxon>
    </lineage>
</organism>
<dbReference type="SUPFAM" id="SSF46894">
    <property type="entry name" value="C-terminal effector domain of the bipartite response regulators"/>
    <property type="match status" value="1"/>
</dbReference>
<dbReference type="InterPro" id="IPR039420">
    <property type="entry name" value="WalR-like"/>
</dbReference>
<dbReference type="GO" id="GO:0006355">
    <property type="term" value="P:regulation of DNA-templated transcription"/>
    <property type="evidence" value="ECO:0007669"/>
    <property type="project" value="InterPro"/>
</dbReference>
<evidence type="ECO:0000313" key="8">
    <source>
        <dbReference type="EMBL" id="QCX40119.1"/>
    </source>
</evidence>
<dbReference type="PRINTS" id="PR00038">
    <property type="entry name" value="HTHLUXR"/>
</dbReference>
<feature type="domain" description="HTH luxR-type" evidence="6">
    <location>
        <begin position="161"/>
        <end position="226"/>
    </location>
</feature>
<dbReference type="InterPro" id="IPR001789">
    <property type="entry name" value="Sig_transdc_resp-reg_receiver"/>
</dbReference>
<name>A0A5B7TTF3_9FLAO</name>
<gene>
    <name evidence="8" type="ORF">FF125_17310</name>
</gene>
<proteinExistence type="predicted"/>
<reference evidence="8 9" key="1">
    <citation type="submission" date="2019-05" db="EMBL/GenBank/DDBJ databases">
        <title>Algicella ahnfeltiae gen. nov., sp. nov., a novel marine bacterium of the family Flavobacteriaceae isolated from a red alga.</title>
        <authorList>
            <person name="Nedashkovskaya O.I."/>
            <person name="Kukhlevskiy A.D."/>
            <person name="Kim S.-G."/>
            <person name="Zhukova N.V."/>
            <person name="Mikhailov V.V."/>
        </authorList>
    </citation>
    <scope>NUCLEOTIDE SEQUENCE [LARGE SCALE GENOMIC DNA]</scope>
    <source>
        <strain evidence="8 9">10Alg115</strain>
    </source>
</reference>
<dbReference type="SMART" id="SM00448">
    <property type="entry name" value="REC"/>
    <property type="match status" value="1"/>
</dbReference>
<sequence>MVNDDLKEFLNDKITVHIADDHQILIDGVMAVLGLERDVDVVGYSLNGEQVIEWFEENSADILILDINMPILDGLEVLKKFQTMDDVPKIIILSSYDDIKLIKEVLGMGAMGFVPKKSAGEHIVKAIRKVSQGEQYFSDEVKEKMMKTLMGKPMHKTDNPEGVLINSLTRREYQILKLIAQQYTTREIGDALGISESTVETHRKNLIKKINVKNTVGLAIFAMKNEIV</sequence>
<evidence type="ECO:0000313" key="9">
    <source>
        <dbReference type="Proteomes" id="UP000306229"/>
    </source>
</evidence>
<dbReference type="PROSITE" id="PS50043">
    <property type="entry name" value="HTH_LUXR_2"/>
    <property type="match status" value="1"/>
</dbReference>
<dbReference type="PROSITE" id="PS50110">
    <property type="entry name" value="RESPONSE_REGULATORY"/>
    <property type="match status" value="1"/>
</dbReference>
<evidence type="ECO:0000256" key="2">
    <source>
        <dbReference type="ARBA" id="ARBA00023015"/>
    </source>
</evidence>
<dbReference type="PANTHER" id="PTHR43214:SF41">
    <property type="entry name" value="NITRATE_NITRITE RESPONSE REGULATOR PROTEIN NARP"/>
    <property type="match status" value="1"/>
</dbReference>
<dbReference type="Proteomes" id="UP000306229">
    <property type="component" value="Chromosome"/>
</dbReference>
<evidence type="ECO:0000256" key="1">
    <source>
        <dbReference type="ARBA" id="ARBA00022553"/>
    </source>
</evidence>
<dbReference type="InterPro" id="IPR058245">
    <property type="entry name" value="NreC/VraR/RcsB-like_REC"/>
</dbReference>
<dbReference type="SMART" id="SM00421">
    <property type="entry name" value="HTH_LUXR"/>
    <property type="match status" value="1"/>
</dbReference>
<dbReference type="SUPFAM" id="SSF52172">
    <property type="entry name" value="CheY-like"/>
    <property type="match status" value="1"/>
</dbReference>
<protein>
    <submittedName>
        <fullName evidence="8">Response regulator transcription factor</fullName>
    </submittedName>
</protein>
<evidence type="ECO:0000259" key="6">
    <source>
        <dbReference type="PROSITE" id="PS50043"/>
    </source>
</evidence>
<dbReference type="CDD" id="cd17535">
    <property type="entry name" value="REC_NarL-like"/>
    <property type="match status" value="1"/>
</dbReference>
<keyword evidence="1 5" id="KW-0597">Phosphoprotein</keyword>
<keyword evidence="2" id="KW-0805">Transcription regulation</keyword>
<dbReference type="InterPro" id="IPR016032">
    <property type="entry name" value="Sig_transdc_resp-reg_C-effctor"/>
</dbReference>